<evidence type="ECO:0000259" key="2">
    <source>
        <dbReference type="Pfam" id="PF03372"/>
    </source>
</evidence>
<keyword evidence="3" id="KW-0378">Hydrolase</keyword>
<sequence>MKHTAKILSVFLLGLLAMAAISAMVAKSLHISLLVTTWPVAAHLLAFPSALCVLLCSTGLAVAAISCWWKRKNGAIQRFWIVCAAASVVSGLLYGALAVEPAPRIDSGQTQQSDITVFEWNAHDSADVDQFEEIFKRFDPDILVLPELGDYPTPGGTRLSNLLNDAGEKSTDYSIFTSQSQGGIAPLTVMIKKSLGEYTVQDTDLATYGSLILTPSTPNSALPVIIGVHTAPPLPGLMDSWRSDLKRIQSHLSSSDHKRAIITGDFNAQLHHGALASLTHYHEVKPCTLGGTWPRSAPPVFRSQIDHILTPDTVSVRATQFYETKKSDHIALVSTLSF</sequence>
<keyword evidence="3" id="KW-0540">Nuclease</keyword>
<dbReference type="Gene3D" id="3.60.10.10">
    <property type="entry name" value="Endonuclease/exonuclease/phosphatase"/>
    <property type="match status" value="1"/>
</dbReference>
<dbReference type="RefSeq" id="WP_313274584.1">
    <property type="nucleotide sequence ID" value="NZ_JASXSX010000005.1"/>
</dbReference>
<name>A0ABU3ICP2_9ACTO</name>
<proteinExistence type="predicted"/>
<keyword evidence="1" id="KW-0472">Membrane</keyword>
<accession>A0ABU3ICP2</accession>
<comment type="caution">
    <text evidence="3">The sequence shown here is derived from an EMBL/GenBank/DDBJ whole genome shotgun (WGS) entry which is preliminary data.</text>
</comment>
<dbReference type="InterPro" id="IPR005135">
    <property type="entry name" value="Endo/exonuclease/phosphatase"/>
</dbReference>
<organism evidence="3 4">
    <name type="scientific">Gleimia hominis</name>
    <dbReference type="NCBI Taxonomy" id="595468"/>
    <lineage>
        <taxon>Bacteria</taxon>
        <taxon>Bacillati</taxon>
        <taxon>Actinomycetota</taxon>
        <taxon>Actinomycetes</taxon>
        <taxon>Actinomycetales</taxon>
        <taxon>Actinomycetaceae</taxon>
        <taxon>Gleimia</taxon>
    </lineage>
</organism>
<keyword evidence="4" id="KW-1185">Reference proteome</keyword>
<dbReference type="SUPFAM" id="SSF56219">
    <property type="entry name" value="DNase I-like"/>
    <property type="match status" value="1"/>
</dbReference>
<dbReference type="Pfam" id="PF03372">
    <property type="entry name" value="Exo_endo_phos"/>
    <property type="match status" value="1"/>
</dbReference>
<feature type="transmembrane region" description="Helical" evidence="1">
    <location>
        <begin position="79"/>
        <end position="99"/>
    </location>
</feature>
<feature type="domain" description="Endonuclease/exonuclease/phosphatase" evidence="2">
    <location>
        <begin position="122"/>
        <end position="329"/>
    </location>
</feature>
<evidence type="ECO:0000313" key="4">
    <source>
        <dbReference type="Proteomes" id="UP001247542"/>
    </source>
</evidence>
<dbReference type="InterPro" id="IPR036691">
    <property type="entry name" value="Endo/exonu/phosph_ase_sf"/>
</dbReference>
<protein>
    <submittedName>
        <fullName evidence="3">Endonuclease/exonuclease/phosphatase family protein</fullName>
    </submittedName>
</protein>
<keyword evidence="3" id="KW-0255">Endonuclease</keyword>
<reference evidence="3 4" key="1">
    <citation type="submission" date="2023-06" db="EMBL/GenBank/DDBJ databases">
        <title>Draft genome sequence of Gleimia hominis type strain CCUG 57540T.</title>
        <authorList>
            <person name="Salva-Serra F."/>
            <person name="Cardew S."/>
            <person name="Jensie Markopoulos S."/>
            <person name="Ohlen M."/>
            <person name="Inganas E."/>
            <person name="Svensson-Stadler L."/>
            <person name="Moore E.R.B."/>
        </authorList>
    </citation>
    <scope>NUCLEOTIDE SEQUENCE [LARGE SCALE GENOMIC DNA]</scope>
    <source>
        <strain evidence="3 4">CCUG 57540</strain>
    </source>
</reference>
<gene>
    <name evidence="3" type="ORF">QS713_08765</name>
</gene>
<evidence type="ECO:0000313" key="3">
    <source>
        <dbReference type="EMBL" id="MDT3768149.1"/>
    </source>
</evidence>
<dbReference type="GO" id="GO:0004519">
    <property type="term" value="F:endonuclease activity"/>
    <property type="evidence" value="ECO:0007669"/>
    <property type="project" value="UniProtKB-KW"/>
</dbReference>
<dbReference type="EMBL" id="JASXSX010000005">
    <property type="protein sequence ID" value="MDT3768149.1"/>
    <property type="molecule type" value="Genomic_DNA"/>
</dbReference>
<keyword evidence="1" id="KW-0812">Transmembrane</keyword>
<dbReference type="Proteomes" id="UP001247542">
    <property type="component" value="Unassembled WGS sequence"/>
</dbReference>
<keyword evidence="1" id="KW-1133">Transmembrane helix</keyword>
<evidence type="ECO:0000256" key="1">
    <source>
        <dbReference type="SAM" id="Phobius"/>
    </source>
</evidence>
<feature type="transmembrane region" description="Helical" evidence="1">
    <location>
        <begin position="47"/>
        <end position="67"/>
    </location>
</feature>